<dbReference type="GO" id="GO:0045893">
    <property type="term" value="P:positive regulation of DNA-templated transcription"/>
    <property type="evidence" value="ECO:0007669"/>
    <property type="project" value="TreeGrafter"/>
</dbReference>
<proteinExistence type="predicted"/>
<dbReference type="PANTHER" id="PTHR12963">
    <property type="entry name" value="THYROID RECEPTOR INTERACTING PROTEIN RELATED"/>
    <property type="match status" value="1"/>
</dbReference>
<dbReference type="EMBL" id="KZ309097">
    <property type="protein sequence ID" value="KAG8236962.1"/>
    <property type="molecule type" value="Genomic_DNA"/>
</dbReference>
<protein>
    <recommendedName>
        <fullName evidence="5">Zinc finger C2HC5-type domain-containing protein</fullName>
    </recommendedName>
</protein>
<comment type="caution">
    <text evidence="3">The sequence shown here is derived from an EMBL/GenBank/DDBJ whole genome shotgun (WGS) entry which is preliminary data.</text>
</comment>
<dbReference type="GO" id="GO:0072344">
    <property type="term" value="P:rescue of stalled ribosome"/>
    <property type="evidence" value="ECO:0007669"/>
    <property type="project" value="InterPro"/>
</dbReference>
<dbReference type="GO" id="GO:0008270">
    <property type="term" value="F:zinc ion binding"/>
    <property type="evidence" value="ECO:0007669"/>
    <property type="project" value="InterPro"/>
</dbReference>
<dbReference type="GO" id="GO:0005634">
    <property type="term" value="C:nucleus"/>
    <property type="evidence" value="ECO:0007669"/>
    <property type="project" value="InterPro"/>
</dbReference>
<feature type="domain" description="Activating signal cointegrator 1 third" evidence="2">
    <location>
        <begin position="82"/>
        <end position="134"/>
    </location>
</feature>
<organism evidence="3 4">
    <name type="scientific">Ladona fulva</name>
    <name type="common">Scarce chaser dragonfly</name>
    <name type="synonym">Libellula fulva</name>
    <dbReference type="NCBI Taxonomy" id="123851"/>
    <lineage>
        <taxon>Eukaryota</taxon>
        <taxon>Metazoa</taxon>
        <taxon>Ecdysozoa</taxon>
        <taxon>Arthropoda</taxon>
        <taxon>Hexapoda</taxon>
        <taxon>Insecta</taxon>
        <taxon>Pterygota</taxon>
        <taxon>Palaeoptera</taxon>
        <taxon>Odonata</taxon>
        <taxon>Epiprocta</taxon>
        <taxon>Anisoptera</taxon>
        <taxon>Libelluloidea</taxon>
        <taxon>Libellulidae</taxon>
        <taxon>Ladona</taxon>
    </lineage>
</organism>
<feature type="domain" description="TRIP4/RQT4 C2HC5-type zinc finger" evidence="1">
    <location>
        <begin position="2"/>
        <end position="32"/>
    </location>
</feature>
<dbReference type="InterPro" id="IPR039128">
    <property type="entry name" value="TRIP4-like"/>
</dbReference>
<dbReference type="InterPro" id="IPR056993">
    <property type="entry name" value="TRIP4_3rd_dom"/>
</dbReference>
<accession>A0A8K0P8E8</accession>
<evidence type="ECO:0000313" key="4">
    <source>
        <dbReference type="Proteomes" id="UP000792457"/>
    </source>
</evidence>
<dbReference type="Pfam" id="PF23134">
    <property type="entry name" value="TRIP4_3rd"/>
    <property type="match status" value="1"/>
</dbReference>
<dbReference type="AlphaFoldDB" id="A0A8K0P8E8"/>
<dbReference type="Pfam" id="PF06221">
    <property type="entry name" value="zf-C2HC5"/>
    <property type="match status" value="1"/>
</dbReference>
<keyword evidence="4" id="KW-1185">Reference proteome</keyword>
<reference evidence="3" key="1">
    <citation type="submission" date="2013-04" db="EMBL/GenBank/DDBJ databases">
        <authorList>
            <person name="Qu J."/>
            <person name="Murali S.C."/>
            <person name="Bandaranaike D."/>
            <person name="Bellair M."/>
            <person name="Blankenburg K."/>
            <person name="Chao H."/>
            <person name="Dinh H."/>
            <person name="Doddapaneni H."/>
            <person name="Downs B."/>
            <person name="Dugan-Rocha S."/>
            <person name="Elkadiri S."/>
            <person name="Gnanaolivu R.D."/>
            <person name="Hernandez B."/>
            <person name="Javaid M."/>
            <person name="Jayaseelan J.C."/>
            <person name="Lee S."/>
            <person name="Li M."/>
            <person name="Ming W."/>
            <person name="Munidasa M."/>
            <person name="Muniz J."/>
            <person name="Nguyen L."/>
            <person name="Ongeri F."/>
            <person name="Osuji N."/>
            <person name="Pu L.-L."/>
            <person name="Puazo M."/>
            <person name="Qu C."/>
            <person name="Quiroz J."/>
            <person name="Raj R."/>
            <person name="Weissenberger G."/>
            <person name="Xin Y."/>
            <person name="Zou X."/>
            <person name="Han Y."/>
            <person name="Richards S."/>
            <person name="Worley K."/>
            <person name="Muzny D."/>
            <person name="Gibbs R."/>
        </authorList>
    </citation>
    <scope>NUCLEOTIDE SEQUENCE</scope>
    <source>
        <strain evidence="3">Sampled in the wild</strain>
    </source>
</reference>
<dbReference type="OrthoDB" id="338816at2759"/>
<evidence type="ECO:0000313" key="3">
    <source>
        <dbReference type="EMBL" id="KAG8236962.1"/>
    </source>
</evidence>
<dbReference type="InterPro" id="IPR009349">
    <property type="entry name" value="TRIP4/RQT4_C2HC5_Znf"/>
</dbReference>
<dbReference type="Proteomes" id="UP000792457">
    <property type="component" value="Unassembled WGS sequence"/>
</dbReference>
<evidence type="ECO:0008006" key="5">
    <source>
        <dbReference type="Google" id="ProtNLM"/>
    </source>
</evidence>
<gene>
    <name evidence="3" type="ORF">J437_LFUL016159</name>
</gene>
<feature type="non-terminal residue" evidence="3">
    <location>
        <position position="1"/>
    </location>
</feature>
<sequence length="190" mass="22183">MISNCLRCGRIICEQEGPGPCLFCSNLVYSPDMDMPDVSEAQQQYFKSTKLDSAEWNKAIEQRDRLLEYDRTSERRTKVIDDENDYFSLNSAWLTKEERDQLQRREMELKAKRDESRLNKKITFDFSGRRLMEEEGLNDVYDSDDPVLKAISESVSTNGKTILSDDYNIPNMMFPQPIFQESECMKSGRI</sequence>
<name>A0A8K0P8E8_LADFU</name>
<reference evidence="3" key="2">
    <citation type="submission" date="2017-10" db="EMBL/GenBank/DDBJ databases">
        <title>Ladona fulva Genome sequencing and assembly.</title>
        <authorList>
            <person name="Murali S."/>
            <person name="Richards S."/>
            <person name="Bandaranaike D."/>
            <person name="Bellair M."/>
            <person name="Blankenburg K."/>
            <person name="Chao H."/>
            <person name="Dinh H."/>
            <person name="Doddapaneni H."/>
            <person name="Dugan-Rocha S."/>
            <person name="Elkadiri S."/>
            <person name="Gnanaolivu R."/>
            <person name="Hernandez B."/>
            <person name="Skinner E."/>
            <person name="Javaid M."/>
            <person name="Lee S."/>
            <person name="Li M."/>
            <person name="Ming W."/>
            <person name="Munidasa M."/>
            <person name="Muniz J."/>
            <person name="Nguyen L."/>
            <person name="Hughes D."/>
            <person name="Osuji N."/>
            <person name="Pu L.-L."/>
            <person name="Puazo M."/>
            <person name="Qu C."/>
            <person name="Quiroz J."/>
            <person name="Raj R."/>
            <person name="Weissenberger G."/>
            <person name="Xin Y."/>
            <person name="Zou X."/>
            <person name="Han Y."/>
            <person name="Worley K."/>
            <person name="Muzny D."/>
            <person name="Gibbs R."/>
        </authorList>
    </citation>
    <scope>NUCLEOTIDE SEQUENCE</scope>
    <source>
        <strain evidence="3">Sampled in the wild</strain>
    </source>
</reference>
<evidence type="ECO:0000259" key="1">
    <source>
        <dbReference type="Pfam" id="PF06221"/>
    </source>
</evidence>
<dbReference type="PANTHER" id="PTHR12963:SF4">
    <property type="entry name" value="ACTIVATING SIGNAL COINTEGRATOR 1"/>
    <property type="match status" value="1"/>
</dbReference>
<evidence type="ECO:0000259" key="2">
    <source>
        <dbReference type="Pfam" id="PF23134"/>
    </source>
</evidence>
<dbReference type="GO" id="GO:0180022">
    <property type="term" value="C:RQC-trigger complex"/>
    <property type="evidence" value="ECO:0007669"/>
    <property type="project" value="InterPro"/>
</dbReference>